<name>A0A3D8JC31_9HELI</name>
<evidence type="ECO:0000313" key="3">
    <source>
        <dbReference type="Proteomes" id="UP000256695"/>
    </source>
</evidence>
<dbReference type="EMBL" id="NXLX01000001">
    <property type="protein sequence ID" value="RDU74636.1"/>
    <property type="molecule type" value="Genomic_DNA"/>
</dbReference>
<evidence type="ECO:0000256" key="1">
    <source>
        <dbReference type="SAM" id="MobiDB-lite"/>
    </source>
</evidence>
<dbReference type="RefSeq" id="WP_115578344.1">
    <property type="nucleotide sequence ID" value="NZ_NXLX01000001.1"/>
</dbReference>
<feature type="compositionally biased region" description="Basic and acidic residues" evidence="1">
    <location>
        <begin position="46"/>
        <end position="60"/>
    </location>
</feature>
<proteinExistence type="predicted"/>
<dbReference type="Proteomes" id="UP000256695">
    <property type="component" value="Unassembled WGS sequence"/>
</dbReference>
<sequence length="95" mass="10800">MAISPIGNITYINQNTQANVQNIQNRIDTTPINIQEFEDKINDIQETRATEETHTIDKDSQGNGQTPQQQHQETKKQEDEALDEVISTHLLDIKA</sequence>
<dbReference type="AlphaFoldDB" id="A0A3D8JC31"/>
<feature type="compositionally biased region" description="Low complexity" evidence="1">
    <location>
        <begin position="61"/>
        <end position="71"/>
    </location>
</feature>
<comment type="caution">
    <text evidence="2">The sequence shown here is derived from an EMBL/GenBank/DDBJ whole genome shotgun (WGS) entry which is preliminary data.</text>
</comment>
<feature type="region of interest" description="Disordered" evidence="1">
    <location>
        <begin position="46"/>
        <end position="95"/>
    </location>
</feature>
<reference evidence="2 3" key="1">
    <citation type="submission" date="2018-04" db="EMBL/GenBank/DDBJ databases">
        <title>Novel Campyloabacter and Helicobacter Species and Strains.</title>
        <authorList>
            <person name="Mannion A.J."/>
            <person name="Shen Z."/>
            <person name="Fox J.G."/>
        </authorList>
    </citation>
    <scope>NUCLEOTIDE SEQUENCE [LARGE SCALE GENOMIC DNA]</scope>
    <source>
        <strain evidence="2 3">MIT 04-9362</strain>
    </source>
</reference>
<dbReference type="OrthoDB" id="5328081at2"/>
<evidence type="ECO:0000313" key="2">
    <source>
        <dbReference type="EMBL" id="RDU74636.1"/>
    </source>
</evidence>
<accession>A0A3D8JC31</accession>
<keyword evidence="3" id="KW-1185">Reference proteome</keyword>
<protein>
    <submittedName>
        <fullName evidence="2">Uncharacterized protein</fullName>
    </submittedName>
</protein>
<organism evidence="2 3">
    <name type="scientific">Helicobacter anseris</name>
    <dbReference type="NCBI Taxonomy" id="375926"/>
    <lineage>
        <taxon>Bacteria</taxon>
        <taxon>Pseudomonadati</taxon>
        <taxon>Campylobacterota</taxon>
        <taxon>Epsilonproteobacteria</taxon>
        <taxon>Campylobacterales</taxon>
        <taxon>Helicobacteraceae</taxon>
        <taxon>Helicobacter</taxon>
    </lineage>
</organism>
<gene>
    <name evidence="2" type="ORF">CQA57_00880</name>
</gene>